<accession>X1KNW2</accession>
<organism evidence="2">
    <name type="scientific">marine sediment metagenome</name>
    <dbReference type="NCBI Taxonomy" id="412755"/>
    <lineage>
        <taxon>unclassified sequences</taxon>
        <taxon>metagenomes</taxon>
        <taxon>ecological metagenomes</taxon>
    </lineage>
</organism>
<keyword evidence="1" id="KW-0472">Membrane</keyword>
<proteinExistence type="predicted"/>
<protein>
    <submittedName>
        <fullName evidence="2">Uncharacterized protein</fullName>
    </submittedName>
</protein>
<gene>
    <name evidence="2" type="ORF">S03H2_57752</name>
</gene>
<evidence type="ECO:0000313" key="2">
    <source>
        <dbReference type="EMBL" id="GAH83703.1"/>
    </source>
</evidence>
<evidence type="ECO:0000256" key="1">
    <source>
        <dbReference type="SAM" id="Phobius"/>
    </source>
</evidence>
<name>X1KNW2_9ZZZZ</name>
<dbReference type="AlphaFoldDB" id="X1KNW2"/>
<keyword evidence="1" id="KW-1133">Transmembrane helix</keyword>
<dbReference type="EMBL" id="BARU01037030">
    <property type="protein sequence ID" value="GAH83703.1"/>
    <property type="molecule type" value="Genomic_DNA"/>
</dbReference>
<comment type="caution">
    <text evidence="2">The sequence shown here is derived from an EMBL/GenBank/DDBJ whole genome shotgun (WGS) entry which is preliminary data.</text>
</comment>
<reference evidence="2" key="1">
    <citation type="journal article" date="2014" name="Front. Microbiol.">
        <title>High frequency of phylogenetically diverse reductive dehalogenase-homologous genes in deep subseafloor sedimentary metagenomes.</title>
        <authorList>
            <person name="Kawai M."/>
            <person name="Futagami T."/>
            <person name="Toyoda A."/>
            <person name="Takaki Y."/>
            <person name="Nishi S."/>
            <person name="Hori S."/>
            <person name="Arai W."/>
            <person name="Tsubouchi T."/>
            <person name="Morono Y."/>
            <person name="Uchiyama I."/>
            <person name="Ito T."/>
            <person name="Fujiyama A."/>
            <person name="Inagaki F."/>
            <person name="Takami H."/>
        </authorList>
    </citation>
    <scope>NUCLEOTIDE SEQUENCE</scope>
    <source>
        <strain evidence="2">Expedition CK06-06</strain>
    </source>
</reference>
<feature type="transmembrane region" description="Helical" evidence="1">
    <location>
        <begin position="12"/>
        <end position="36"/>
    </location>
</feature>
<keyword evidence="1" id="KW-0812">Transmembrane</keyword>
<sequence length="170" mass="18814">MPKRKLTVRTGLTIIELMLAMLLAVIIVTGLGLILADSQRGWTNMYNRIYSDIVTDSYVARKTFDSVIRRASWEKYLVADDGTWVEVYYYADGSSAVLDRYARFFLGNGGTLNIEYGQLDPRTTTSVQTVCGNVTSCVFKADGRSAQMILTLDNGSQASTVVSSSVMHNQ</sequence>